<reference evidence="3" key="1">
    <citation type="submission" date="2013-04" db="EMBL/GenBank/DDBJ databases">
        <title>Comparative Genomics of Relapsing Fever Spirochetes.</title>
        <authorList>
            <person name="Schwan T.G."/>
            <person name="Raffel S.J."/>
            <person name="Porcella S.F."/>
            <person name="Martens C.A."/>
            <person name="Bruno D.P."/>
            <person name="Ricklefs S.M."/>
            <person name="Barbian K.B."/>
        </authorList>
    </citation>
    <scope>NUCLEOTIDE SEQUENCE</scope>
    <source>
        <strain evidence="3">YBT</strain>
        <plasmid evidence="3">unnamed</plasmid>
    </source>
</reference>
<organism evidence="3">
    <name type="scientific">Borrelia hermsii YBT</name>
    <dbReference type="NCBI Taxonomy" id="1313295"/>
    <lineage>
        <taxon>Bacteria</taxon>
        <taxon>Pseudomonadati</taxon>
        <taxon>Spirochaetota</taxon>
        <taxon>Spirochaetia</taxon>
        <taxon>Spirochaetales</taxon>
        <taxon>Borreliaceae</taxon>
        <taxon>Borrelia</taxon>
    </lineage>
</organism>
<protein>
    <recommendedName>
        <fullName evidence="2">BBH37-like helical domain-containing protein</fullName>
    </recommendedName>
</protein>
<dbReference type="EMBL" id="CP005723">
    <property type="protein sequence ID" value="AHH13295.1"/>
    <property type="molecule type" value="Genomic_DNA"/>
</dbReference>
<dbReference type="Pfam" id="PF25672">
    <property type="entry name" value="BBH37"/>
    <property type="match status" value="1"/>
</dbReference>
<feature type="region of interest" description="Disordered" evidence="1">
    <location>
        <begin position="48"/>
        <end position="70"/>
    </location>
</feature>
<dbReference type="InterPro" id="IPR057717">
    <property type="entry name" value="BBH37-like_helical"/>
</dbReference>
<feature type="domain" description="BBH37-like helical" evidence="2">
    <location>
        <begin position="115"/>
        <end position="307"/>
    </location>
</feature>
<gene>
    <name evidence="3" type="ORF">BHO_0015700</name>
</gene>
<geneLocation type="plasmid" evidence="3">
    <name>unnamed</name>
</geneLocation>
<evidence type="ECO:0000313" key="3">
    <source>
        <dbReference type="EMBL" id="AHH13295.1"/>
    </source>
</evidence>
<sequence length="310" mass="35723">MNNLRSQEGNMRKSILAVCMFILLCLLSCDINALNDLLGKVGEKFLGENKNDKDHRQGNQEEKEQEDVISNVKEREIQQDIEVEPIVPVNAGISVSQQGYPYYIQEEEIEIKEEDLAPSTEYEKDAQAEIENVKRALEDSKFDQLIENSRKLQVESKQLESDFYRIFSELQTKLQEQRSLPKINSQTDRTKIQELIKLQNRFNEKRTQIDMFMTQVDAGFNERSSAKYFFEESEKTLKGAISERLRNKRRSYSSRRGNSDLLAKKAQSEVENSLSLLESSSGKIGEAMGIKKDIEELIKEAKSYLSSLAR</sequence>
<proteinExistence type="predicted"/>
<evidence type="ECO:0000256" key="1">
    <source>
        <dbReference type="SAM" id="MobiDB-lite"/>
    </source>
</evidence>
<feature type="compositionally biased region" description="Basic and acidic residues" evidence="1">
    <location>
        <begin position="48"/>
        <end position="62"/>
    </location>
</feature>
<keyword evidence="3" id="KW-0614">Plasmid</keyword>
<name>W5T1Z7_BORHE</name>
<dbReference type="InterPro" id="IPR058057">
    <property type="entry name" value="BBH37-like"/>
</dbReference>
<dbReference type="NCBIfam" id="NF033721">
    <property type="entry name" value="P12_lipo"/>
    <property type="match status" value="1"/>
</dbReference>
<dbReference type="HOGENOM" id="CLU_077087_0_0_12"/>
<accession>W5T1Z7</accession>
<evidence type="ECO:0000259" key="2">
    <source>
        <dbReference type="Pfam" id="PF25672"/>
    </source>
</evidence>
<dbReference type="AlphaFoldDB" id="W5T1Z7"/>